<dbReference type="InterPro" id="IPR025256">
    <property type="entry name" value="TM7S3/TM198-like_dom"/>
</dbReference>
<protein>
    <recommendedName>
        <fullName evidence="6">TM7S3/TM198-like domain-containing protein</fullName>
    </recommendedName>
</protein>
<organism evidence="7 8">
    <name type="scientific">Schizothecium vesticola</name>
    <dbReference type="NCBI Taxonomy" id="314040"/>
    <lineage>
        <taxon>Eukaryota</taxon>
        <taxon>Fungi</taxon>
        <taxon>Dikarya</taxon>
        <taxon>Ascomycota</taxon>
        <taxon>Pezizomycotina</taxon>
        <taxon>Sordariomycetes</taxon>
        <taxon>Sordariomycetidae</taxon>
        <taxon>Sordariales</taxon>
        <taxon>Schizotheciaceae</taxon>
        <taxon>Schizothecium</taxon>
    </lineage>
</organism>
<evidence type="ECO:0000313" key="8">
    <source>
        <dbReference type="Proteomes" id="UP001172155"/>
    </source>
</evidence>
<feature type="transmembrane region" description="Helical" evidence="5">
    <location>
        <begin position="43"/>
        <end position="64"/>
    </location>
</feature>
<dbReference type="PANTHER" id="PTHR39469">
    <property type="entry name" value="CHROMOSOME 1, WHOLE GENOME SHOTGUN SEQUENCE"/>
    <property type="match status" value="1"/>
</dbReference>
<feature type="transmembrane region" description="Helical" evidence="5">
    <location>
        <begin position="76"/>
        <end position="95"/>
    </location>
</feature>
<evidence type="ECO:0000256" key="2">
    <source>
        <dbReference type="ARBA" id="ARBA00022692"/>
    </source>
</evidence>
<feature type="transmembrane region" description="Helical" evidence="5">
    <location>
        <begin position="102"/>
        <end position="121"/>
    </location>
</feature>
<name>A0AA40KBT5_9PEZI</name>
<proteinExistence type="predicted"/>
<keyword evidence="2 5" id="KW-0812">Transmembrane</keyword>
<keyword evidence="8" id="KW-1185">Reference proteome</keyword>
<feature type="domain" description="TM7S3/TM198-like" evidence="6">
    <location>
        <begin position="23"/>
        <end position="210"/>
    </location>
</feature>
<comment type="subcellular location">
    <subcellularLocation>
        <location evidence="1">Membrane</location>
        <topology evidence="1">Multi-pass membrane protein</topology>
    </subcellularLocation>
</comment>
<keyword evidence="3 5" id="KW-1133">Transmembrane helix</keyword>
<dbReference type="Pfam" id="PF13886">
    <property type="entry name" value="TM7S3_TM198"/>
    <property type="match status" value="1"/>
</dbReference>
<evidence type="ECO:0000256" key="3">
    <source>
        <dbReference type="ARBA" id="ARBA00022989"/>
    </source>
</evidence>
<dbReference type="GO" id="GO:0016020">
    <property type="term" value="C:membrane"/>
    <property type="evidence" value="ECO:0007669"/>
    <property type="project" value="UniProtKB-SubCell"/>
</dbReference>
<keyword evidence="4 5" id="KW-0472">Membrane</keyword>
<feature type="transmembrane region" description="Helical" evidence="5">
    <location>
        <begin position="18"/>
        <end position="36"/>
    </location>
</feature>
<evidence type="ECO:0000256" key="1">
    <source>
        <dbReference type="ARBA" id="ARBA00004141"/>
    </source>
</evidence>
<comment type="caution">
    <text evidence="7">The sequence shown here is derived from an EMBL/GenBank/DDBJ whole genome shotgun (WGS) entry which is preliminary data.</text>
</comment>
<evidence type="ECO:0000313" key="7">
    <source>
        <dbReference type="EMBL" id="KAK0753016.1"/>
    </source>
</evidence>
<feature type="transmembrane region" description="Helical" evidence="5">
    <location>
        <begin position="127"/>
        <end position="146"/>
    </location>
</feature>
<gene>
    <name evidence="7" type="ORF">B0T18DRAFT_433879</name>
</gene>
<accession>A0AA40KBT5</accession>
<sequence length="213" mass="22495">MDQIPDGELPLTPVITPGWAVAGVILLGAGVVYSLVGIKTKWLHTFFSTAFLTSLGTTVLILYVMTPPVSNAIQGAYVAAVVCTGLILGVLAVVFKEVTECLGCLLGGFSLSMWLLALQPGGLVPNTGGKVALIAVFTVGGTCLYFTKWTRAYGLICSISFTGATAAVLGIDCFSRAGLREFWAYIWALNDHLFPLGAVTYPLTRGIRALSRS</sequence>
<evidence type="ECO:0000259" key="6">
    <source>
        <dbReference type="Pfam" id="PF13886"/>
    </source>
</evidence>
<dbReference type="Proteomes" id="UP001172155">
    <property type="component" value="Unassembled WGS sequence"/>
</dbReference>
<reference evidence="7" key="1">
    <citation type="submission" date="2023-06" db="EMBL/GenBank/DDBJ databases">
        <title>Genome-scale phylogeny and comparative genomics of the fungal order Sordariales.</title>
        <authorList>
            <consortium name="Lawrence Berkeley National Laboratory"/>
            <person name="Hensen N."/>
            <person name="Bonometti L."/>
            <person name="Westerberg I."/>
            <person name="Brannstrom I.O."/>
            <person name="Guillou S."/>
            <person name="Cros-Aarteil S."/>
            <person name="Calhoun S."/>
            <person name="Haridas S."/>
            <person name="Kuo A."/>
            <person name="Mondo S."/>
            <person name="Pangilinan J."/>
            <person name="Riley R."/>
            <person name="LaButti K."/>
            <person name="Andreopoulos B."/>
            <person name="Lipzen A."/>
            <person name="Chen C."/>
            <person name="Yanf M."/>
            <person name="Daum C."/>
            <person name="Ng V."/>
            <person name="Clum A."/>
            <person name="Steindorff A."/>
            <person name="Ohm R."/>
            <person name="Martin F."/>
            <person name="Silar P."/>
            <person name="Natvig D."/>
            <person name="Lalanne C."/>
            <person name="Gautier V."/>
            <person name="Ament-velasquez S.L."/>
            <person name="Kruys A."/>
            <person name="Hutchinson M.I."/>
            <person name="Powell A.J."/>
            <person name="Barry K."/>
            <person name="Miller A.N."/>
            <person name="Grigoriev I.V."/>
            <person name="Debuchy R."/>
            <person name="Gladieux P."/>
            <person name="Thoren M.H."/>
            <person name="Johannesson H."/>
        </authorList>
    </citation>
    <scope>NUCLEOTIDE SEQUENCE</scope>
    <source>
        <strain evidence="7">SMH3187-1</strain>
    </source>
</reference>
<dbReference type="AlphaFoldDB" id="A0AA40KBT5"/>
<feature type="transmembrane region" description="Helical" evidence="5">
    <location>
        <begin position="183"/>
        <end position="203"/>
    </location>
</feature>
<dbReference type="PANTHER" id="PTHR39469:SF1">
    <property type="entry name" value="DUF4203 DOMAIN-CONTAINING PROTEIN"/>
    <property type="match status" value="1"/>
</dbReference>
<dbReference type="EMBL" id="JAUKUD010000001">
    <property type="protein sequence ID" value="KAK0753016.1"/>
    <property type="molecule type" value="Genomic_DNA"/>
</dbReference>
<evidence type="ECO:0000256" key="5">
    <source>
        <dbReference type="SAM" id="Phobius"/>
    </source>
</evidence>
<evidence type="ECO:0000256" key="4">
    <source>
        <dbReference type="ARBA" id="ARBA00023136"/>
    </source>
</evidence>
<feature type="transmembrane region" description="Helical" evidence="5">
    <location>
        <begin position="153"/>
        <end position="171"/>
    </location>
</feature>